<protein>
    <recommendedName>
        <fullName evidence="1">MOSC domain-containing protein</fullName>
    </recommendedName>
</protein>
<keyword evidence="3" id="KW-1185">Reference proteome</keyword>
<feature type="domain" description="MOSC" evidence="1">
    <location>
        <begin position="110"/>
        <end position="264"/>
    </location>
</feature>
<reference evidence="2 3" key="1">
    <citation type="submission" date="2015-02" db="EMBL/GenBank/DDBJ databases">
        <authorList>
            <person name="Ju K.-S."/>
            <person name="Doroghazi J.R."/>
            <person name="Metcalf W."/>
        </authorList>
    </citation>
    <scope>NUCLEOTIDE SEQUENCE [LARGE SCALE GENOMIC DNA]</scope>
    <source>
        <strain evidence="2 3">ATCC 31215</strain>
    </source>
</reference>
<sequence>MRVGTVERLRRYPVKSLLGEELSRAEADGRGLAGDRARALLDVATGKVASAKHPRLWAGLLGYAASTADGGDVAIAGPDGRAVDEAELSEALGRKVTLIAERPPGAAVERAVPEQVLAHGIEAEVDFTVNELGRAAPDGGFFDFAPLHLITSSTLDAVGVEAERYRPNLVIRTEGEGFVENAWVGRELAIGPTLRLRVLVPTPRCAVPTLRHGPLPRRPEALRTPAERNRLVPLEGMPALPCAGVYAQVLVPGRIEVGDELRLN</sequence>
<dbReference type="OrthoDB" id="9793178at2"/>
<dbReference type="GO" id="GO:0003824">
    <property type="term" value="F:catalytic activity"/>
    <property type="evidence" value="ECO:0007669"/>
    <property type="project" value="InterPro"/>
</dbReference>
<accession>A0A0F2T6C6</accession>
<dbReference type="EMBL" id="JZKH01000092">
    <property type="protein sequence ID" value="KJS58763.1"/>
    <property type="molecule type" value="Genomic_DNA"/>
</dbReference>
<dbReference type="PATRIC" id="fig|359131.3.peg.7860"/>
<evidence type="ECO:0000313" key="2">
    <source>
        <dbReference type="EMBL" id="KJS58763.1"/>
    </source>
</evidence>
<dbReference type="GO" id="GO:0030170">
    <property type="term" value="F:pyridoxal phosphate binding"/>
    <property type="evidence" value="ECO:0007669"/>
    <property type="project" value="InterPro"/>
</dbReference>
<gene>
    <name evidence="2" type="ORF">VM95_31190</name>
</gene>
<dbReference type="SUPFAM" id="SSF50800">
    <property type="entry name" value="PK beta-barrel domain-like"/>
    <property type="match status" value="1"/>
</dbReference>
<dbReference type="Gene3D" id="2.40.33.20">
    <property type="entry name" value="PK beta-barrel domain-like"/>
    <property type="match status" value="1"/>
</dbReference>
<dbReference type="InterPro" id="IPR005302">
    <property type="entry name" value="MoCF_Sase_C"/>
</dbReference>
<name>A0A0F2T6C6_STRR3</name>
<dbReference type="GO" id="GO:0030151">
    <property type="term" value="F:molybdenum ion binding"/>
    <property type="evidence" value="ECO:0007669"/>
    <property type="project" value="InterPro"/>
</dbReference>
<dbReference type="InterPro" id="IPR011037">
    <property type="entry name" value="Pyrv_Knase-like_insert_dom_sf"/>
</dbReference>
<dbReference type="AlphaFoldDB" id="A0A0F2T6C6"/>
<proteinExistence type="predicted"/>
<dbReference type="RefSeq" id="WP_045703166.1">
    <property type="nucleotide sequence ID" value="NZ_JZKH01000092.1"/>
</dbReference>
<dbReference type="InterPro" id="IPR005303">
    <property type="entry name" value="MOCOS_middle"/>
</dbReference>
<dbReference type="Pfam" id="PF03476">
    <property type="entry name" value="MOSC_N"/>
    <property type="match status" value="1"/>
</dbReference>
<comment type="caution">
    <text evidence="2">The sequence shown here is derived from an EMBL/GenBank/DDBJ whole genome shotgun (WGS) entry which is preliminary data.</text>
</comment>
<organism evidence="2 3">
    <name type="scientific">Streptomyces rubellomurinus (strain ATCC 31215)</name>
    <dbReference type="NCBI Taxonomy" id="359131"/>
    <lineage>
        <taxon>Bacteria</taxon>
        <taxon>Bacillati</taxon>
        <taxon>Actinomycetota</taxon>
        <taxon>Actinomycetes</taxon>
        <taxon>Kitasatosporales</taxon>
        <taxon>Streptomycetaceae</taxon>
        <taxon>Streptomyces</taxon>
    </lineage>
</organism>
<evidence type="ECO:0000259" key="1">
    <source>
        <dbReference type="PROSITE" id="PS51340"/>
    </source>
</evidence>
<dbReference type="Proteomes" id="UP000033699">
    <property type="component" value="Unassembled WGS sequence"/>
</dbReference>
<dbReference type="PROSITE" id="PS51340">
    <property type="entry name" value="MOSC"/>
    <property type="match status" value="1"/>
</dbReference>
<evidence type="ECO:0000313" key="3">
    <source>
        <dbReference type="Proteomes" id="UP000033699"/>
    </source>
</evidence>
<dbReference type="Pfam" id="PF03473">
    <property type="entry name" value="MOSC"/>
    <property type="match status" value="1"/>
</dbReference>